<sequence>MDPEYWSSFKYKTETDTYSFGVVLFEVLCGRLAYDSIYCNENRMGLAPIVKRHAKEGRLKELIDLKLIEEVYNVIFTINRDLNQDPFDAFLKIACQCLEDVQANRPQMNIVIKELENALNLQEFKSATNKFSTILRATNKFSDENLITEGALGKLYKGQFLWNGNLMNFTVRRRPVVTNDGVQEELDEIMDPNLREQMDTKSLIKFKGLAYKCLNQEPLERPTMDHIVKELEDTSDLQRDYEKIVHTKAEDEDTILQKARLSKISLSEIRHATGNFDKSYVIGSDKFGMVYKAKLKLQIREQTVAIKHFVNGADEQGKREFLTQCSLQCFGRHYYIVSPVACSLEGDEIILVYEFNSKTRLSDYFVNHDHKPSVNLSWEQRMQICIRIAEAIRYLHEKEGSSRRSHQDITLENIVLDKSVVAKLVDFGTTKFHPINLKNIAGAMVYMDPEYLISGKYEKESDIYSFGVVMFEILFGRAAYDSVYTNENEMGLAPIARRRFKEKTLKELIDPKLIEESDDLTFTLNIGPNQDSFNAFSKIAYRCLGETRATRPAIQEVIMELRNAKELQGGYVQLSRFRFSDIVLATENFAETHCIGFDTNGIVYKAELDHFGNNGLHQSIKRIKVAIKRITTSRKQGFFAELEMGAYNNHSHIACLIGFCYQGDEMILVYKHQSYISLDDYLKSEDRCIIWPQLVYICVQIARELYVINTREDKYIVKRSIKSANILLHNGDVQIGYYMISNLERATPNPKMEMKVYEDPESVTTQKPERKVSDIYSFGVMLFEIFCGRVAYDPVYTKENDRGLAPIARRWFDDRTINRRIDPMLKECFPINQDSLDLFLKIAYECLGEAVTRPTIKTVISELERALTLQVADFGLSKFHPVKKQVNTIYTKTIVGTHVYMDPEYSNEMKYKSESDIYSFGVVLFEVLFGRLAYDDTYLDENRMGLAPIARRHFKESKLKDLIDPKLVEEVHNVIFTLNRGLAQAEPFEAFSKISFQCLEETQAKRPTMEAIIKELQDALNLQEHFKGKDEKGAILNELYWMSLHNIPLSEIRHATENFDESYVIGSGKFGIVFKATLEIGLLRQKKNLVDFGLSKSDPLNQHASSSDSKNVLGSSMVYMDPEYLITGEYRRESDIYSFGVVLFEILFGRLAYDSIYTNGNEMGFVHIARKRFHERTLKELIDPKMVEEDDDLVFTLNRGPNQDSLEAFSVIAYGCLGEAQAMRPPIDWIIQQLKKVDDLQGETEVLLRFQLSNIVLATENFAETYCISSDTNGMVYKAELDQFGNKTKERDNVDYDKGLLKIAYFVISNLLSTNQETEMKVYQDPEYETTKKQARVSDIYSFGVVLFEIFCGRVAYDQVYTKENDRGLAPVASQCYHDGTMQRIMDPRLKEETDRDTFNQDSLDAFLKIAYGCLGKVAKRPTMEMVIKELERALKLHVSQYFRVQHVSLISFLLTFDH</sequence>
<feature type="domain" description="Protein kinase" evidence="1">
    <location>
        <begin position="589"/>
        <end position="1020"/>
    </location>
</feature>
<protein>
    <recommendedName>
        <fullName evidence="1">Protein kinase domain-containing protein</fullName>
    </recommendedName>
</protein>
<dbReference type="SUPFAM" id="SSF56112">
    <property type="entry name" value="Protein kinase-like (PK-like)"/>
    <property type="match status" value="6"/>
</dbReference>
<evidence type="ECO:0000259" key="1">
    <source>
        <dbReference type="PROSITE" id="PS50011"/>
    </source>
</evidence>
<reference evidence="2" key="1">
    <citation type="journal article" date="2023" name="bioRxiv">
        <title>Improved chromosome-level genome assembly for marigold (Tagetes erecta).</title>
        <authorList>
            <person name="Jiang F."/>
            <person name="Yuan L."/>
            <person name="Wang S."/>
            <person name="Wang H."/>
            <person name="Xu D."/>
            <person name="Wang A."/>
            <person name="Fan W."/>
        </authorList>
    </citation>
    <scope>NUCLEOTIDE SEQUENCE</scope>
    <source>
        <strain evidence="2">WSJ</strain>
        <tissue evidence="2">Leaf</tissue>
    </source>
</reference>
<dbReference type="GO" id="GO:0004714">
    <property type="term" value="F:transmembrane receptor protein tyrosine kinase activity"/>
    <property type="evidence" value="ECO:0007669"/>
    <property type="project" value="InterPro"/>
</dbReference>
<dbReference type="Gene3D" id="3.30.200.20">
    <property type="entry name" value="Phosphorylase Kinase, domain 1"/>
    <property type="match status" value="2"/>
</dbReference>
<proteinExistence type="predicted"/>
<feature type="domain" description="Protein kinase" evidence="1">
    <location>
        <begin position="1"/>
        <end position="237"/>
    </location>
</feature>
<dbReference type="Pfam" id="PF00069">
    <property type="entry name" value="Pkinase"/>
    <property type="match status" value="1"/>
</dbReference>
<comment type="caution">
    <text evidence="2">The sequence shown here is derived from an EMBL/GenBank/DDBJ whole genome shotgun (WGS) entry which is preliminary data.</text>
</comment>
<dbReference type="PANTHER" id="PTHR27003">
    <property type="entry name" value="OS07G0166700 PROTEIN"/>
    <property type="match status" value="1"/>
</dbReference>
<evidence type="ECO:0000313" key="2">
    <source>
        <dbReference type="EMBL" id="KAK1410896.1"/>
    </source>
</evidence>
<dbReference type="GO" id="GO:0005886">
    <property type="term" value="C:plasma membrane"/>
    <property type="evidence" value="ECO:0007669"/>
    <property type="project" value="TreeGrafter"/>
</dbReference>
<feature type="domain" description="Protein kinase" evidence="1">
    <location>
        <begin position="276"/>
        <end position="567"/>
    </location>
</feature>
<dbReference type="GO" id="GO:0005524">
    <property type="term" value="F:ATP binding"/>
    <property type="evidence" value="ECO:0007669"/>
    <property type="project" value="InterPro"/>
</dbReference>
<dbReference type="InterPro" id="IPR045272">
    <property type="entry name" value="ANXUR1/2-like"/>
</dbReference>
<gene>
    <name evidence="2" type="ORF">QVD17_37438</name>
</gene>
<feature type="domain" description="Protein kinase" evidence="1">
    <location>
        <begin position="1059"/>
        <end position="1408"/>
    </location>
</feature>
<organism evidence="2 3">
    <name type="scientific">Tagetes erecta</name>
    <name type="common">African marigold</name>
    <dbReference type="NCBI Taxonomy" id="13708"/>
    <lineage>
        <taxon>Eukaryota</taxon>
        <taxon>Viridiplantae</taxon>
        <taxon>Streptophyta</taxon>
        <taxon>Embryophyta</taxon>
        <taxon>Tracheophyta</taxon>
        <taxon>Spermatophyta</taxon>
        <taxon>Magnoliopsida</taxon>
        <taxon>eudicotyledons</taxon>
        <taxon>Gunneridae</taxon>
        <taxon>Pentapetalae</taxon>
        <taxon>asterids</taxon>
        <taxon>campanulids</taxon>
        <taxon>Asterales</taxon>
        <taxon>Asteraceae</taxon>
        <taxon>Asteroideae</taxon>
        <taxon>Heliantheae alliance</taxon>
        <taxon>Tageteae</taxon>
        <taxon>Tagetes</taxon>
    </lineage>
</organism>
<dbReference type="EMBL" id="JAUHHV010000010">
    <property type="protein sequence ID" value="KAK1410896.1"/>
    <property type="molecule type" value="Genomic_DNA"/>
</dbReference>
<dbReference type="Gene3D" id="1.10.510.10">
    <property type="entry name" value="Transferase(Phosphotransferase) domain 1"/>
    <property type="match status" value="7"/>
</dbReference>
<dbReference type="PANTHER" id="PTHR27003:SF471">
    <property type="entry name" value="VASCULAR ENDOTHELIAL GROWTH FACTOR RECEPTOR 2 (VEGFR2)-RELATED"/>
    <property type="match status" value="1"/>
</dbReference>
<dbReference type="InterPro" id="IPR000719">
    <property type="entry name" value="Prot_kinase_dom"/>
</dbReference>
<dbReference type="InterPro" id="IPR011009">
    <property type="entry name" value="Kinase-like_dom_sf"/>
</dbReference>
<dbReference type="PROSITE" id="PS50011">
    <property type="entry name" value="PROTEIN_KINASE_DOM"/>
    <property type="match status" value="4"/>
</dbReference>
<dbReference type="InterPro" id="IPR001245">
    <property type="entry name" value="Ser-Thr/Tyr_kinase_cat_dom"/>
</dbReference>
<dbReference type="GO" id="GO:0009506">
    <property type="term" value="C:plasmodesma"/>
    <property type="evidence" value="ECO:0007669"/>
    <property type="project" value="TreeGrafter"/>
</dbReference>
<name>A0AAD8NJV4_TARER</name>
<evidence type="ECO:0000313" key="3">
    <source>
        <dbReference type="Proteomes" id="UP001229421"/>
    </source>
</evidence>
<accession>A0AAD8NJV4</accession>
<dbReference type="Proteomes" id="UP001229421">
    <property type="component" value="Unassembled WGS sequence"/>
</dbReference>
<keyword evidence="3" id="KW-1185">Reference proteome</keyword>
<dbReference type="Pfam" id="PF07714">
    <property type="entry name" value="PK_Tyr_Ser-Thr"/>
    <property type="match status" value="3"/>
</dbReference>